<evidence type="ECO:0000313" key="1">
    <source>
        <dbReference type="EMBL" id="AWB65483.1"/>
    </source>
</evidence>
<dbReference type="EMBL" id="CP026604">
    <property type="protein sequence ID" value="AWB65483.1"/>
    <property type="molecule type" value="Genomic_DNA"/>
</dbReference>
<dbReference type="SFLD" id="SFLDG01129">
    <property type="entry name" value="C1.5:_HAD__Beta-PGM__Phosphata"/>
    <property type="match status" value="1"/>
</dbReference>
<sequence>MVELQQFDAFLFDMDGTIFDSENLYCQVWIETANEFNIPFTKQMYRPFIGIPTKKCIPIAQKMFGKHFAIAPFIQRFTEKLQAEKQKGVPFRDRFNDFFKIIQQLNKPIGLVTSSADEGVRSNFSHCLNGSSFIKQFSPIVSRDKVSQLKPDPESYLIACQKLKLTPQQVLVFEDSNTGLTAALRAGCATIGIRDQIDIHSDVAKQCLTVVNSYDELIEQCKEYNKEQQ</sequence>
<dbReference type="InterPro" id="IPR036412">
    <property type="entry name" value="HAD-like_sf"/>
</dbReference>
<dbReference type="SFLD" id="SFLDS00003">
    <property type="entry name" value="Haloacid_Dehalogenase"/>
    <property type="match status" value="1"/>
</dbReference>
<dbReference type="Pfam" id="PF13419">
    <property type="entry name" value="HAD_2"/>
    <property type="match status" value="1"/>
</dbReference>
<protein>
    <submittedName>
        <fullName evidence="1">HAD family phosphatase</fullName>
    </submittedName>
</protein>
<dbReference type="Proteomes" id="UP000244441">
    <property type="component" value="Chromosome"/>
</dbReference>
<dbReference type="RefSeq" id="WP_108601559.1">
    <property type="nucleotide sequence ID" value="NZ_CP026604.1"/>
</dbReference>
<dbReference type="PANTHER" id="PTHR43481">
    <property type="entry name" value="FRUCTOSE-1-PHOSPHATE PHOSPHATASE"/>
    <property type="match status" value="1"/>
</dbReference>
<dbReference type="Gene3D" id="1.10.150.240">
    <property type="entry name" value="Putative phosphatase, domain 2"/>
    <property type="match status" value="1"/>
</dbReference>
<dbReference type="InterPro" id="IPR006439">
    <property type="entry name" value="HAD-SF_hydro_IA"/>
</dbReference>
<keyword evidence="2" id="KW-1185">Reference proteome</keyword>
<dbReference type="GO" id="GO:0050308">
    <property type="term" value="F:sugar-phosphatase activity"/>
    <property type="evidence" value="ECO:0007669"/>
    <property type="project" value="TreeGrafter"/>
</dbReference>
<dbReference type="PANTHER" id="PTHR43481:SF4">
    <property type="entry name" value="GLYCEROL-1-PHOSPHATE PHOSPHOHYDROLASE 1-RELATED"/>
    <property type="match status" value="1"/>
</dbReference>
<organism evidence="1 2">
    <name type="scientific">Saccharobesus litoralis</name>
    <dbReference type="NCBI Taxonomy" id="2172099"/>
    <lineage>
        <taxon>Bacteria</taxon>
        <taxon>Pseudomonadati</taxon>
        <taxon>Pseudomonadota</taxon>
        <taxon>Gammaproteobacteria</taxon>
        <taxon>Alteromonadales</taxon>
        <taxon>Alteromonadaceae</taxon>
        <taxon>Saccharobesus</taxon>
    </lineage>
</organism>
<reference evidence="1 2" key="1">
    <citation type="submission" date="2018-01" db="EMBL/GenBank/DDBJ databases">
        <title>Genome sequence of a Cantenovulum-like bacteria.</title>
        <authorList>
            <person name="Tan W.R."/>
            <person name="Lau N.-S."/>
            <person name="Go F."/>
            <person name="Amirul A.-A.A."/>
        </authorList>
    </citation>
    <scope>NUCLEOTIDE SEQUENCE [LARGE SCALE GENOMIC DNA]</scope>
    <source>
        <strain evidence="1 2">CCB-QB4</strain>
    </source>
</reference>
<dbReference type="InterPro" id="IPR051806">
    <property type="entry name" value="HAD-like_SPP"/>
</dbReference>
<dbReference type="InterPro" id="IPR023214">
    <property type="entry name" value="HAD_sf"/>
</dbReference>
<dbReference type="InterPro" id="IPR023198">
    <property type="entry name" value="PGP-like_dom2"/>
</dbReference>
<accession>A0A2S0VMN2</accession>
<name>A0A2S0VMN2_9ALTE</name>
<dbReference type="OrthoDB" id="9782449at2"/>
<dbReference type="PRINTS" id="PR00413">
    <property type="entry name" value="HADHALOGNASE"/>
</dbReference>
<dbReference type="CDD" id="cd07505">
    <property type="entry name" value="HAD_BPGM-like"/>
    <property type="match status" value="1"/>
</dbReference>
<proteinExistence type="predicted"/>
<dbReference type="SUPFAM" id="SSF56784">
    <property type="entry name" value="HAD-like"/>
    <property type="match status" value="1"/>
</dbReference>
<dbReference type="AlphaFoldDB" id="A0A2S0VMN2"/>
<dbReference type="KEGG" id="cate:C2869_03110"/>
<evidence type="ECO:0000313" key="2">
    <source>
        <dbReference type="Proteomes" id="UP000244441"/>
    </source>
</evidence>
<dbReference type="Gene3D" id="3.40.50.1000">
    <property type="entry name" value="HAD superfamily/HAD-like"/>
    <property type="match status" value="1"/>
</dbReference>
<dbReference type="InterPro" id="IPR041492">
    <property type="entry name" value="HAD_2"/>
</dbReference>
<dbReference type="NCBIfam" id="TIGR01509">
    <property type="entry name" value="HAD-SF-IA-v3"/>
    <property type="match status" value="1"/>
</dbReference>
<gene>
    <name evidence="1" type="ORF">C2869_03110</name>
</gene>